<reference evidence="3 4" key="1">
    <citation type="submission" date="2018-10" db="EMBL/GenBank/DDBJ databases">
        <title>Fifty Aureobasidium pullulans genomes reveal a recombining polyextremotolerant generalist.</title>
        <authorList>
            <person name="Gostincar C."/>
            <person name="Turk M."/>
            <person name="Zajc J."/>
            <person name="Gunde-Cimerman N."/>
        </authorList>
    </citation>
    <scope>NUCLEOTIDE SEQUENCE [LARGE SCALE GENOMIC DNA]</scope>
    <source>
        <strain evidence="3 4">EXF-3519</strain>
    </source>
</reference>
<feature type="region of interest" description="Disordered" evidence="1">
    <location>
        <begin position="241"/>
        <end position="274"/>
    </location>
</feature>
<dbReference type="Proteomes" id="UP000309734">
    <property type="component" value="Unassembled WGS sequence"/>
</dbReference>
<gene>
    <name evidence="3" type="ORF">D6C85_03867</name>
</gene>
<feature type="transmembrane region" description="Helical" evidence="2">
    <location>
        <begin position="208"/>
        <end position="230"/>
    </location>
</feature>
<dbReference type="PANTHER" id="PTHR39614">
    <property type="entry name" value="INTEGRAL MEMBRANE PROTEIN"/>
    <property type="match status" value="1"/>
</dbReference>
<sequence length="328" mass="36206">MSGRLIEMNASPWLWIEATWVIIFSALALALRIIVRSHEYEFEDTPLVLAFIFAMASFGCIYQALYDGLGISPQSLLEARTLLIAKLVINSSVLCFIAEGLSKLSTAAMLYKIICRGTMRDKMHITALASVAGLTIKTGLEAILIISILIESFIFLLSSYLFGRLNMKVQNKLTVVTIFGMRLPLVLISAYFLVAFKRYTTQNNPSDIIYGTALYWQIALVGHSVLATAIQPLKRAATSFSTHPKMPVGDTSQGSRSGQSSKLRSSNKTRRSLLLTETPPTPLSIIWSSAQAGDRLQDSDSIESHGSQDHIIVKKTDVQVTYSDDGRY</sequence>
<feature type="compositionally biased region" description="Low complexity" evidence="1">
    <location>
        <begin position="252"/>
        <end position="264"/>
    </location>
</feature>
<feature type="transmembrane region" description="Helical" evidence="2">
    <location>
        <begin position="12"/>
        <end position="35"/>
    </location>
</feature>
<accession>A0A4S9X4T2</accession>
<feature type="transmembrane region" description="Helical" evidence="2">
    <location>
        <begin position="175"/>
        <end position="196"/>
    </location>
</feature>
<evidence type="ECO:0000313" key="3">
    <source>
        <dbReference type="EMBL" id="THZ73808.1"/>
    </source>
</evidence>
<name>A0A4S9X4T2_AURPU</name>
<evidence type="ECO:0000256" key="2">
    <source>
        <dbReference type="SAM" id="Phobius"/>
    </source>
</evidence>
<proteinExistence type="predicted"/>
<evidence type="ECO:0008006" key="5">
    <source>
        <dbReference type="Google" id="ProtNLM"/>
    </source>
</evidence>
<keyword evidence="2" id="KW-0472">Membrane</keyword>
<protein>
    <recommendedName>
        <fullName evidence="5">Integral membrane protein</fullName>
    </recommendedName>
</protein>
<feature type="transmembrane region" description="Helical" evidence="2">
    <location>
        <begin position="77"/>
        <end position="98"/>
    </location>
</feature>
<feature type="transmembrane region" description="Helical" evidence="2">
    <location>
        <begin position="47"/>
        <end position="65"/>
    </location>
</feature>
<feature type="transmembrane region" description="Helical" evidence="2">
    <location>
        <begin position="119"/>
        <end position="136"/>
    </location>
</feature>
<dbReference type="PANTHER" id="PTHR39614:SF2">
    <property type="entry name" value="INTEGRAL MEMBRANE PROTEIN"/>
    <property type="match status" value="1"/>
</dbReference>
<keyword evidence="2" id="KW-0812">Transmembrane</keyword>
<organism evidence="3 4">
    <name type="scientific">Aureobasidium pullulans</name>
    <name type="common">Black yeast</name>
    <name type="synonym">Pullularia pullulans</name>
    <dbReference type="NCBI Taxonomy" id="5580"/>
    <lineage>
        <taxon>Eukaryota</taxon>
        <taxon>Fungi</taxon>
        <taxon>Dikarya</taxon>
        <taxon>Ascomycota</taxon>
        <taxon>Pezizomycotina</taxon>
        <taxon>Dothideomycetes</taxon>
        <taxon>Dothideomycetidae</taxon>
        <taxon>Dothideales</taxon>
        <taxon>Saccotheciaceae</taxon>
        <taxon>Aureobasidium</taxon>
    </lineage>
</organism>
<dbReference type="EMBL" id="QZBS01000088">
    <property type="protein sequence ID" value="THZ73808.1"/>
    <property type="molecule type" value="Genomic_DNA"/>
</dbReference>
<evidence type="ECO:0000313" key="4">
    <source>
        <dbReference type="Proteomes" id="UP000309734"/>
    </source>
</evidence>
<dbReference type="AlphaFoldDB" id="A0A4S9X4T2"/>
<comment type="caution">
    <text evidence="3">The sequence shown here is derived from an EMBL/GenBank/DDBJ whole genome shotgun (WGS) entry which is preliminary data.</text>
</comment>
<evidence type="ECO:0000256" key="1">
    <source>
        <dbReference type="SAM" id="MobiDB-lite"/>
    </source>
</evidence>
<keyword evidence="2" id="KW-1133">Transmembrane helix</keyword>